<dbReference type="InterPro" id="IPR008927">
    <property type="entry name" value="6-PGluconate_DH-like_C_sf"/>
</dbReference>
<dbReference type="PANTHER" id="PTHR43750:SF3">
    <property type="entry name" value="UDP-GLUCOSE 6-DEHYDROGENASE TUAD"/>
    <property type="match status" value="1"/>
</dbReference>
<evidence type="ECO:0000256" key="7">
    <source>
        <dbReference type="ARBA" id="ARBA00047473"/>
    </source>
</evidence>
<feature type="domain" description="UDP-glucose/GDP-mannose dehydrogenase C-terminal" evidence="9">
    <location>
        <begin position="317"/>
        <end position="418"/>
    </location>
</feature>
<dbReference type="GO" id="GO:0016491">
    <property type="term" value="F:oxidoreductase activity"/>
    <property type="evidence" value="ECO:0007669"/>
    <property type="project" value="UniProtKB-KW"/>
</dbReference>
<dbReference type="Gene3D" id="3.40.50.720">
    <property type="entry name" value="NAD(P)-binding Rossmann-like Domain"/>
    <property type="match status" value="2"/>
</dbReference>
<evidence type="ECO:0000256" key="3">
    <source>
        <dbReference type="ARBA" id="ARBA00012954"/>
    </source>
</evidence>
<evidence type="ECO:0000313" key="11">
    <source>
        <dbReference type="Proteomes" id="UP001279642"/>
    </source>
</evidence>
<dbReference type="InterPro" id="IPR017476">
    <property type="entry name" value="UDP-Glc/GDP-Man"/>
</dbReference>
<comment type="pathway">
    <text evidence="1">Nucleotide-sugar biosynthesis; UDP-alpha-D-glucuronate biosynthesis; UDP-alpha-D-glucuronate from UDP-alpha-D-glucose: step 1/1.</text>
</comment>
<proteinExistence type="inferred from homology"/>
<dbReference type="Pfam" id="PF00984">
    <property type="entry name" value="UDPG_MGDP_dh"/>
    <property type="match status" value="1"/>
</dbReference>
<organism evidence="10 11">
    <name type="scientific">Dongia soli</name>
    <dbReference type="NCBI Taxonomy" id="600628"/>
    <lineage>
        <taxon>Bacteria</taxon>
        <taxon>Pseudomonadati</taxon>
        <taxon>Pseudomonadota</taxon>
        <taxon>Alphaproteobacteria</taxon>
        <taxon>Rhodospirillales</taxon>
        <taxon>Dongiaceae</taxon>
        <taxon>Dongia</taxon>
    </lineage>
</organism>
<protein>
    <recommendedName>
        <fullName evidence="4 8">UDP-glucose 6-dehydrogenase</fullName>
        <ecNumber evidence="3 8">1.1.1.22</ecNumber>
    </recommendedName>
</protein>
<dbReference type="InterPro" id="IPR014026">
    <property type="entry name" value="UDP-Glc/GDP-Man_DH_dimer"/>
</dbReference>
<comment type="similarity">
    <text evidence="2 8">Belongs to the UDP-glucose/GDP-mannose dehydrogenase family.</text>
</comment>
<dbReference type="SUPFAM" id="SSF48179">
    <property type="entry name" value="6-phosphogluconate dehydrogenase C-terminal domain-like"/>
    <property type="match status" value="1"/>
</dbReference>
<keyword evidence="5 8" id="KW-0560">Oxidoreductase</keyword>
<evidence type="ECO:0000256" key="8">
    <source>
        <dbReference type="PIRNR" id="PIRNR000124"/>
    </source>
</evidence>
<dbReference type="PIRSF" id="PIRSF000124">
    <property type="entry name" value="UDPglc_GDPman_dh"/>
    <property type="match status" value="1"/>
</dbReference>
<sequence length="434" mass="47455">MRVAILGAGYVGLVTGACFAEFGFQITCVDTDERKIAALAKGEVPIFEPGLKALVQLGLQYERLHFTTDAGEAIRAADVIFIAVGTPSRRGNGEADVSFVIAAAEMIAAHAVGYKVVVTKSTVPVGTTRRVERVLRRLRPDCKFDVAANPEFLREGSAIEDFMRPNRVVIGVEGERARQMLQQLYRPLHLIETPIIFADLETAELIKYASNAFLAMKITFINQMADLCEKVGGDVHVLAKAMGLDHRIGPKFLHPGPGYGGSCFPKDTMALATFARECGAPVDLVETVIRVNEARKRSMVDRILDALGTPSSGKKLAVLGLTFKPNTDDMRESPALTILPRLLERGIKLQCFDPAGMAEAAKLIPGIDCCRDPYEAAAKADGLVLLTEWNLFRALDLDRIKATLHAPLIIDFRNIYDPDKMRGMGFSYHSLGRP</sequence>
<keyword evidence="11" id="KW-1185">Reference proteome</keyword>
<evidence type="ECO:0000256" key="4">
    <source>
        <dbReference type="ARBA" id="ARBA00015132"/>
    </source>
</evidence>
<keyword evidence="6 8" id="KW-0520">NAD</keyword>
<evidence type="ECO:0000256" key="6">
    <source>
        <dbReference type="ARBA" id="ARBA00023027"/>
    </source>
</evidence>
<evidence type="ECO:0000259" key="9">
    <source>
        <dbReference type="SMART" id="SM00984"/>
    </source>
</evidence>
<comment type="caution">
    <text evidence="10">The sequence shown here is derived from an EMBL/GenBank/DDBJ whole genome shotgun (WGS) entry which is preliminary data.</text>
</comment>
<evidence type="ECO:0000313" key="10">
    <source>
        <dbReference type="EMBL" id="MDY0885650.1"/>
    </source>
</evidence>
<evidence type="ECO:0000256" key="2">
    <source>
        <dbReference type="ARBA" id="ARBA00006601"/>
    </source>
</evidence>
<comment type="catalytic activity">
    <reaction evidence="7 8">
        <text>UDP-alpha-D-glucose + 2 NAD(+) + H2O = UDP-alpha-D-glucuronate + 2 NADH + 3 H(+)</text>
        <dbReference type="Rhea" id="RHEA:23596"/>
        <dbReference type="ChEBI" id="CHEBI:15377"/>
        <dbReference type="ChEBI" id="CHEBI:15378"/>
        <dbReference type="ChEBI" id="CHEBI:57540"/>
        <dbReference type="ChEBI" id="CHEBI:57945"/>
        <dbReference type="ChEBI" id="CHEBI:58052"/>
        <dbReference type="ChEBI" id="CHEBI:58885"/>
        <dbReference type="EC" id="1.1.1.22"/>
    </reaction>
</comment>
<reference evidence="10 11" key="1">
    <citation type="journal article" date="2016" name="Antonie Van Leeuwenhoek">
        <title>Dongia soli sp. nov., isolated from soil from Dokdo, Korea.</title>
        <authorList>
            <person name="Kim D.U."/>
            <person name="Lee H."/>
            <person name="Kim H."/>
            <person name="Kim S.G."/>
            <person name="Ka J.O."/>
        </authorList>
    </citation>
    <scope>NUCLEOTIDE SEQUENCE [LARGE SCALE GENOMIC DNA]</scope>
    <source>
        <strain evidence="10 11">D78</strain>
    </source>
</reference>
<dbReference type="SUPFAM" id="SSF51735">
    <property type="entry name" value="NAD(P)-binding Rossmann-fold domains"/>
    <property type="match status" value="1"/>
</dbReference>
<dbReference type="Pfam" id="PF03721">
    <property type="entry name" value="UDPG_MGDP_dh_N"/>
    <property type="match status" value="1"/>
</dbReference>
<dbReference type="PANTHER" id="PTHR43750">
    <property type="entry name" value="UDP-GLUCOSE 6-DEHYDROGENASE TUAD"/>
    <property type="match status" value="1"/>
</dbReference>
<dbReference type="PROSITE" id="PS51257">
    <property type="entry name" value="PROKAR_LIPOPROTEIN"/>
    <property type="match status" value="1"/>
</dbReference>
<dbReference type="SUPFAM" id="SSF52413">
    <property type="entry name" value="UDP-glucose/GDP-mannose dehydrogenase C-terminal domain"/>
    <property type="match status" value="1"/>
</dbReference>
<dbReference type="InterPro" id="IPR001732">
    <property type="entry name" value="UDP-Glc/GDP-Man_DH_N"/>
</dbReference>
<dbReference type="Gene3D" id="1.20.5.100">
    <property type="entry name" value="Cytochrome c1, transmembrane anchor, C-terminal"/>
    <property type="match status" value="1"/>
</dbReference>
<gene>
    <name evidence="10" type="ORF">SMD27_22625</name>
</gene>
<dbReference type="InterPro" id="IPR036291">
    <property type="entry name" value="NAD(P)-bd_dom_sf"/>
</dbReference>
<evidence type="ECO:0000256" key="5">
    <source>
        <dbReference type="ARBA" id="ARBA00023002"/>
    </source>
</evidence>
<dbReference type="PIRSF" id="PIRSF500134">
    <property type="entry name" value="UDPglc_DH_bac"/>
    <property type="match status" value="1"/>
</dbReference>
<dbReference type="Pfam" id="PF03720">
    <property type="entry name" value="UDPG_MGDP_dh_C"/>
    <property type="match status" value="1"/>
</dbReference>
<dbReference type="RefSeq" id="WP_320510725.1">
    <property type="nucleotide sequence ID" value="NZ_JAXCLW010000012.1"/>
</dbReference>
<dbReference type="SMART" id="SM00984">
    <property type="entry name" value="UDPG_MGDP_dh_C"/>
    <property type="match status" value="1"/>
</dbReference>
<dbReference type="NCBIfam" id="TIGR03026">
    <property type="entry name" value="NDP-sugDHase"/>
    <property type="match status" value="1"/>
</dbReference>
<dbReference type="InterPro" id="IPR036220">
    <property type="entry name" value="UDP-Glc/GDP-Man_DH_C_sf"/>
</dbReference>
<dbReference type="EMBL" id="JAXCLW010000012">
    <property type="protein sequence ID" value="MDY0885650.1"/>
    <property type="molecule type" value="Genomic_DNA"/>
</dbReference>
<dbReference type="InterPro" id="IPR014027">
    <property type="entry name" value="UDP-Glc/GDP-Man_DH_C"/>
</dbReference>
<dbReference type="Proteomes" id="UP001279642">
    <property type="component" value="Unassembled WGS sequence"/>
</dbReference>
<name>A0ABU5EK37_9PROT</name>
<dbReference type="InterPro" id="IPR028357">
    <property type="entry name" value="UDPglc_DH_bac"/>
</dbReference>
<dbReference type="EC" id="1.1.1.22" evidence="3 8"/>
<accession>A0ABU5EK37</accession>
<evidence type="ECO:0000256" key="1">
    <source>
        <dbReference type="ARBA" id="ARBA00004701"/>
    </source>
</evidence>